<dbReference type="Gene3D" id="6.20.150.10">
    <property type="match status" value="1"/>
</dbReference>
<dbReference type="InterPro" id="IPR006531">
    <property type="entry name" value="Gp5/Vgr_OB"/>
</dbReference>
<evidence type="ECO:0000313" key="3">
    <source>
        <dbReference type="Proteomes" id="UP001447151"/>
    </source>
</evidence>
<protein>
    <submittedName>
        <fullName evidence="2">Phage baseplate assembly protein V</fullName>
    </submittedName>
</protein>
<dbReference type="InterPro" id="IPR037026">
    <property type="entry name" value="Vgr_OB-fold_dom_sf"/>
</dbReference>
<keyword evidence="3" id="KW-1185">Reference proteome</keyword>
<dbReference type="InterPro" id="IPR013046">
    <property type="entry name" value="GpV/Gp45"/>
</dbReference>
<dbReference type="NCBIfam" id="TIGR01644">
    <property type="entry name" value="phage_P2_V"/>
    <property type="match status" value="1"/>
</dbReference>
<comment type="caution">
    <text evidence="2">The sequence shown here is derived from an EMBL/GenBank/DDBJ whole genome shotgun (WGS) entry which is preliminary data.</text>
</comment>
<organism evidence="2 3">
    <name type="scientific">Neisseria polysaccharea</name>
    <dbReference type="NCBI Taxonomy" id="489"/>
    <lineage>
        <taxon>Bacteria</taxon>
        <taxon>Pseudomonadati</taxon>
        <taxon>Pseudomonadota</taxon>
        <taxon>Betaproteobacteria</taxon>
        <taxon>Neisseriales</taxon>
        <taxon>Neisseriaceae</taxon>
        <taxon>Neisseria</taxon>
    </lineage>
</organism>
<name>A0ABV1JKM1_NEIPO</name>
<dbReference type="Proteomes" id="UP001447151">
    <property type="component" value="Unassembled WGS sequence"/>
</dbReference>
<evidence type="ECO:0000313" key="2">
    <source>
        <dbReference type="EMBL" id="MEQ3510262.1"/>
    </source>
</evidence>
<evidence type="ECO:0000259" key="1">
    <source>
        <dbReference type="Pfam" id="PF04717"/>
    </source>
</evidence>
<reference evidence="2 3" key="1">
    <citation type="submission" date="2024-05" db="EMBL/GenBank/DDBJ databases">
        <authorList>
            <person name="Matzinger S.R."/>
            <person name="Bankers L."/>
            <person name="Rossheim A."/>
            <person name="Hetherington-Rauth M.C."/>
            <person name="Smith A."/>
            <person name="Baird S."/>
            <person name="Polanco D."/>
        </authorList>
    </citation>
    <scope>NUCLEOTIDE SEQUENCE [LARGE SCALE GENOMIC DNA]</scope>
    <source>
        <strain evidence="2 3">2024CJ-00066</strain>
    </source>
</reference>
<gene>
    <name evidence="2" type="ORF">ABM124_02795</name>
</gene>
<feature type="domain" description="Gp5/Type VI secretion system Vgr protein OB-fold" evidence="1">
    <location>
        <begin position="21"/>
        <end position="88"/>
    </location>
</feature>
<dbReference type="Gene3D" id="2.40.50.230">
    <property type="entry name" value="Gp5 N-terminal domain"/>
    <property type="match status" value="1"/>
</dbReference>
<dbReference type="EMBL" id="JBECZB010000002">
    <property type="protein sequence ID" value="MEQ3510262.1"/>
    <property type="molecule type" value="Genomic_DNA"/>
</dbReference>
<proteinExistence type="predicted"/>
<accession>A0ABV1JKM1</accession>
<sequence>MFLKRSKAVQTHDFTATMQFGTVSAVDAAAHSLRVKIPVLDDMETDWLPMATPAAGGNCFYSLPDVGELVVCLLDARGENGCVIGAIYNAADKPPVSDQNKWVKRFANGTVISHDRRSGEVVVETPGKVEIKAAQKVDIQSPQTEITGNATVNGLLTYTAGLAAGNAGGGAAAKIMGNVIIDGELIVNGINVGRHIHDGDSGGQTGEPKNH</sequence>
<dbReference type="Pfam" id="PF04717">
    <property type="entry name" value="Phage_base_V"/>
    <property type="match status" value="1"/>
</dbReference>
<dbReference type="RefSeq" id="WP_349272491.1">
    <property type="nucleotide sequence ID" value="NZ_JBECZB010000002.1"/>
</dbReference>